<dbReference type="CDD" id="cd00077">
    <property type="entry name" value="HDc"/>
    <property type="match status" value="1"/>
</dbReference>
<evidence type="ECO:0000256" key="1">
    <source>
        <dbReference type="PROSITE-ProRule" id="PRU00169"/>
    </source>
</evidence>
<proteinExistence type="predicted"/>
<feature type="modified residue" description="4-aspartylphosphate" evidence="1">
    <location>
        <position position="73"/>
    </location>
</feature>
<dbReference type="PROSITE" id="PS50110">
    <property type="entry name" value="RESPONSE_REGULATORY"/>
    <property type="match status" value="1"/>
</dbReference>
<evidence type="ECO:0000259" key="3">
    <source>
        <dbReference type="PROSITE" id="PS50110"/>
    </source>
</evidence>
<dbReference type="SMART" id="SM00471">
    <property type="entry name" value="HDc"/>
    <property type="match status" value="1"/>
</dbReference>
<dbReference type="RefSeq" id="WP_119784495.1">
    <property type="nucleotide sequence ID" value="NZ_QYUQ01000002.1"/>
</dbReference>
<dbReference type="InterPro" id="IPR006674">
    <property type="entry name" value="HD_domain"/>
</dbReference>
<evidence type="ECO:0000256" key="2">
    <source>
        <dbReference type="SAM" id="Coils"/>
    </source>
</evidence>
<gene>
    <name evidence="6" type="ORF">D3878_05145</name>
</gene>
<dbReference type="InterPro" id="IPR003607">
    <property type="entry name" value="HD/PDEase_dom"/>
</dbReference>
<evidence type="ECO:0000259" key="5">
    <source>
        <dbReference type="PROSITE" id="PS51832"/>
    </source>
</evidence>
<dbReference type="Gene3D" id="1.10.3210.10">
    <property type="entry name" value="Hypothetical protein af1432"/>
    <property type="match status" value="1"/>
</dbReference>
<dbReference type="InterPro" id="IPR011006">
    <property type="entry name" value="CheY-like_superfamily"/>
</dbReference>
<evidence type="ECO:0000313" key="7">
    <source>
        <dbReference type="Proteomes" id="UP000266327"/>
    </source>
</evidence>
<feature type="domain" description="HD-GYP" evidence="5">
    <location>
        <begin position="194"/>
        <end position="390"/>
    </location>
</feature>
<dbReference type="Pfam" id="PF13487">
    <property type="entry name" value="HD_5"/>
    <property type="match status" value="1"/>
</dbReference>
<dbReference type="GO" id="GO:0008081">
    <property type="term" value="F:phosphoric diester hydrolase activity"/>
    <property type="evidence" value="ECO:0007669"/>
    <property type="project" value="UniProtKB-ARBA"/>
</dbReference>
<dbReference type="SUPFAM" id="SSF109604">
    <property type="entry name" value="HD-domain/PDEase-like"/>
    <property type="match status" value="1"/>
</dbReference>
<feature type="domain" description="Response regulatory" evidence="3">
    <location>
        <begin position="24"/>
        <end position="139"/>
    </location>
</feature>
<keyword evidence="1" id="KW-0597">Phosphoprotein</keyword>
<dbReference type="PROSITE" id="PS51831">
    <property type="entry name" value="HD"/>
    <property type="match status" value="1"/>
</dbReference>
<sequence length="461" mass="51165">MTIEPNQLDDEAPSLEGENGLSGTLLFVDDEPNILSSLRRLFRPSGYRVLTAESGAEGLAILEKERVDLVISDMRMPHMNGAQFLEQVVEMSPDTVRILLTGHADIGAVVEAINKGRIYRYVAKPWEENDILLCVRHALERQKLERETRRLQALTRRQNDKLRELNASLEEKVRIRTEQLRQVVASLEDVLGKLKKGFLTSVRVFSNLIEMREPGLAGHAKRVADLARMIAQKMNLTESEVQDVFLAGLLHDIGKIGLSDKLLARPWSKLSADERVEHGKHAVKGEASLMALEQLHDAAKLIRNHHERFDGLGYPDGLAGAQIPAGARILAVANDFDAAQIGTLADRRLSLNDALQMIIEGKGKRYDPAVVDLLIQVAGVPAKTASKAEIQVRASQLMEGMALSRDLVTKDGMLLLSKDYVLDQRFIEKIQSFERADGQPIGIYIYAKRGAIKNAIPHHAG</sequence>
<dbReference type="OrthoDB" id="9763857at2"/>
<dbReference type="SUPFAM" id="SSF52172">
    <property type="entry name" value="CheY-like"/>
    <property type="match status" value="1"/>
</dbReference>
<dbReference type="SMART" id="SM00448">
    <property type="entry name" value="REC"/>
    <property type="match status" value="1"/>
</dbReference>
<comment type="caution">
    <text evidence="6">The sequence shown here is derived from an EMBL/GenBank/DDBJ whole genome shotgun (WGS) entry which is preliminary data.</text>
</comment>
<dbReference type="InterPro" id="IPR037522">
    <property type="entry name" value="HD_GYP_dom"/>
</dbReference>
<keyword evidence="7" id="KW-1185">Reference proteome</keyword>
<dbReference type="Proteomes" id="UP000266327">
    <property type="component" value="Unassembled WGS sequence"/>
</dbReference>
<dbReference type="CDD" id="cd17569">
    <property type="entry name" value="REC_HupR-like"/>
    <property type="match status" value="1"/>
</dbReference>
<dbReference type="InterPro" id="IPR052020">
    <property type="entry name" value="Cyclic_di-GMP/3'3'-cGAMP_PDE"/>
</dbReference>
<protein>
    <submittedName>
        <fullName evidence="6">Response regulator</fullName>
    </submittedName>
</protein>
<feature type="coiled-coil region" evidence="2">
    <location>
        <begin position="137"/>
        <end position="179"/>
    </location>
</feature>
<dbReference type="Pfam" id="PF00072">
    <property type="entry name" value="Response_reg"/>
    <property type="match status" value="1"/>
</dbReference>
<keyword evidence="2" id="KW-0175">Coiled coil</keyword>
<dbReference type="EMBL" id="QYUQ01000002">
    <property type="protein sequence ID" value="RJG01045.1"/>
    <property type="molecule type" value="Genomic_DNA"/>
</dbReference>
<dbReference type="AlphaFoldDB" id="A0A3A3G082"/>
<accession>A0A3A3G082</accession>
<organism evidence="6 7">
    <name type="scientific">Noviherbaspirillum sedimenti</name>
    <dbReference type="NCBI Taxonomy" id="2320865"/>
    <lineage>
        <taxon>Bacteria</taxon>
        <taxon>Pseudomonadati</taxon>
        <taxon>Pseudomonadota</taxon>
        <taxon>Betaproteobacteria</taxon>
        <taxon>Burkholderiales</taxon>
        <taxon>Oxalobacteraceae</taxon>
        <taxon>Noviherbaspirillum</taxon>
    </lineage>
</organism>
<dbReference type="PANTHER" id="PTHR45228">
    <property type="entry name" value="CYCLIC DI-GMP PHOSPHODIESTERASE TM_0186-RELATED"/>
    <property type="match status" value="1"/>
</dbReference>
<feature type="domain" description="HD" evidence="4">
    <location>
        <begin position="216"/>
        <end position="339"/>
    </location>
</feature>
<name>A0A3A3G082_9BURK</name>
<dbReference type="GO" id="GO:0000160">
    <property type="term" value="P:phosphorelay signal transduction system"/>
    <property type="evidence" value="ECO:0007669"/>
    <property type="project" value="InterPro"/>
</dbReference>
<evidence type="ECO:0000259" key="4">
    <source>
        <dbReference type="PROSITE" id="PS51831"/>
    </source>
</evidence>
<reference evidence="7" key="1">
    <citation type="submission" date="2018-09" db="EMBL/GenBank/DDBJ databases">
        <authorList>
            <person name="Zhu H."/>
        </authorList>
    </citation>
    <scope>NUCLEOTIDE SEQUENCE [LARGE SCALE GENOMIC DNA]</scope>
    <source>
        <strain evidence="7">K1S02-23</strain>
    </source>
</reference>
<evidence type="ECO:0000313" key="6">
    <source>
        <dbReference type="EMBL" id="RJG01045.1"/>
    </source>
</evidence>
<dbReference type="Gene3D" id="3.40.50.2300">
    <property type="match status" value="1"/>
</dbReference>
<dbReference type="PANTHER" id="PTHR45228:SF8">
    <property type="entry name" value="TWO-COMPONENT RESPONSE REGULATOR-RELATED"/>
    <property type="match status" value="1"/>
</dbReference>
<dbReference type="PROSITE" id="PS51832">
    <property type="entry name" value="HD_GYP"/>
    <property type="match status" value="1"/>
</dbReference>
<dbReference type="InterPro" id="IPR001789">
    <property type="entry name" value="Sig_transdc_resp-reg_receiver"/>
</dbReference>